<reference evidence="1" key="2">
    <citation type="submission" date="2021-01" db="EMBL/GenBank/DDBJ databases">
        <authorList>
            <person name="Schikora-Tamarit M.A."/>
        </authorList>
    </citation>
    <scope>NUCLEOTIDE SEQUENCE</scope>
    <source>
        <strain evidence="1">NCAIM Y.01608</strain>
    </source>
</reference>
<gene>
    <name evidence="1" type="ORF">OGATHE_003466</name>
</gene>
<reference evidence="1" key="1">
    <citation type="journal article" date="2021" name="Open Biol.">
        <title>Shared evolutionary footprints suggest mitochondrial oxidative damage underlies multiple complex I losses in fungi.</title>
        <authorList>
            <person name="Schikora-Tamarit M.A."/>
            <person name="Marcet-Houben M."/>
            <person name="Nosek J."/>
            <person name="Gabaldon T."/>
        </authorList>
    </citation>
    <scope>NUCLEOTIDE SEQUENCE</scope>
    <source>
        <strain evidence="1">NCAIM Y.01608</strain>
    </source>
</reference>
<sequence>MNLDHVIPLLLRHLGERTVPKNTCIVDENVDGAKCVQGSFHNFVCLTVDVEPSANRGYCGFSKSVTCENLVRIASGVSDSSGLSKRPPLRSHLICANRPAATSKMHPEQLHPRDDKYRTRGATFSGKSFFNTSGGMTVSVILDLASGAMAFVLILYLAPSLASVSASPTSPILAAE</sequence>
<accession>A0A9P8T3F0</accession>
<dbReference type="Proteomes" id="UP000788993">
    <property type="component" value="Unassembled WGS sequence"/>
</dbReference>
<proteinExistence type="predicted"/>
<comment type="caution">
    <text evidence="1">The sequence shown here is derived from an EMBL/GenBank/DDBJ whole genome shotgun (WGS) entry which is preliminary data.</text>
</comment>
<organism evidence="1 2">
    <name type="scientific">Ogataea polymorpha</name>
    <dbReference type="NCBI Taxonomy" id="460523"/>
    <lineage>
        <taxon>Eukaryota</taxon>
        <taxon>Fungi</taxon>
        <taxon>Dikarya</taxon>
        <taxon>Ascomycota</taxon>
        <taxon>Saccharomycotina</taxon>
        <taxon>Pichiomycetes</taxon>
        <taxon>Pichiales</taxon>
        <taxon>Pichiaceae</taxon>
        <taxon>Ogataea</taxon>
    </lineage>
</organism>
<name>A0A9P8T3F0_9ASCO</name>
<dbReference type="AlphaFoldDB" id="A0A9P8T3F0"/>
<evidence type="ECO:0000313" key="2">
    <source>
        <dbReference type="Proteomes" id="UP000788993"/>
    </source>
</evidence>
<keyword evidence="2" id="KW-1185">Reference proteome</keyword>
<protein>
    <submittedName>
        <fullName evidence="1">Uncharacterized protein</fullName>
    </submittedName>
</protein>
<evidence type="ECO:0000313" key="1">
    <source>
        <dbReference type="EMBL" id="KAH3664651.1"/>
    </source>
</evidence>
<dbReference type="EMBL" id="JAEUBD010001178">
    <property type="protein sequence ID" value="KAH3664651.1"/>
    <property type="molecule type" value="Genomic_DNA"/>
</dbReference>